<dbReference type="Pfam" id="PF00211">
    <property type="entry name" value="Guanylate_cyc"/>
    <property type="match status" value="1"/>
</dbReference>
<dbReference type="SMART" id="SM00044">
    <property type="entry name" value="CYCc"/>
    <property type="match status" value="1"/>
</dbReference>
<dbReference type="InterPro" id="IPR029787">
    <property type="entry name" value="Nucleotide_cyclase"/>
</dbReference>
<geneLocation type="plasmid" evidence="2 3">
    <name>pP36_b</name>
</geneLocation>
<reference evidence="2 3" key="2">
    <citation type="journal article" date="2017" name="Genome Biol. Evol.">
        <title>Trajectories and Drivers of Genome Evolution in Surface-Associated Marine Phaeobacter.</title>
        <authorList>
            <person name="Freese H.M."/>
            <person name="Sikorski J."/>
            <person name="Bunk B."/>
            <person name="Scheuner C."/>
            <person name="Meier-Kolthoff J.P."/>
            <person name="Sproer C."/>
            <person name="Gram L."/>
            <person name="Overmann J."/>
        </authorList>
    </citation>
    <scope>NUCLEOTIDE SEQUENCE [LARGE SCALE GENOMIC DNA]</scope>
    <source>
        <strain evidence="2 3">P36</strain>
    </source>
</reference>
<evidence type="ECO:0000313" key="2">
    <source>
        <dbReference type="EMBL" id="ATG37863.1"/>
    </source>
</evidence>
<dbReference type="SUPFAM" id="SSF55073">
    <property type="entry name" value="Nucleotide cyclase"/>
    <property type="match status" value="1"/>
</dbReference>
<dbReference type="PANTHER" id="PTHR43081:SF11">
    <property type="entry name" value="BLR2264 PROTEIN"/>
    <property type="match status" value="1"/>
</dbReference>
<keyword evidence="3" id="KW-1185">Reference proteome</keyword>
<dbReference type="CDD" id="cd07302">
    <property type="entry name" value="CHD"/>
    <property type="match status" value="1"/>
</dbReference>
<dbReference type="InterPro" id="IPR050697">
    <property type="entry name" value="Adenylyl/Guanylyl_Cyclase_3/4"/>
</dbReference>
<gene>
    <name evidence="2" type="ORF">PhaeoP36_03787</name>
</gene>
<dbReference type="PANTHER" id="PTHR43081">
    <property type="entry name" value="ADENYLATE CYCLASE, TERMINAL-DIFFERENTIATION SPECIFIC-RELATED"/>
    <property type="match status" value="1"/>
</dbReference>
<proteinExistence type="predicted"/>
<dbReference type="InterPro" id="IPR001054">
    <property type="entry name" value="A/G_cyclase"/>
</dbReference>
<keyword evidence="2" id="KW-0614">Plasmid</keyword>
<evidence type="ECO:0000259" key="1">
    <source>
        <dbReference type="PROSITE" id="PS50125"/>
    </source>
</evidence>
<evidence type="ECO:0000313" key="3">
    <source>
        <dbReference type="Proteomes" id="UP000218891"/>
    </source>
</evidence>
<dbReference type="Proteomes" id="UP000218891">
    <property type="component" value="Plasmid pP36_b"/>
</dbReference>
<dbReference type="Gene3D" id="3.30.70.1230">
    <property type="entry name" value="Nucleotide cyclase"/>
    <property type="match status" value="1"/>
</dbReference>
<dbReference type="EMBL" id="CP010645">
    <property type="protein sequence ID" value="ATG37863.1"/>
    <property type="molecule type" value="Genomic_DNA"/>
</dbReference>
<dbReference type="PROSITE" id="PS50125">
    <property type="entry name" value="GUANYLATE_CYCLASE_2"/>
    <property type="match status" value="1"/>
</dbReference>
<dbReference type="RefSeq" id="WP_123580084.1">
    <property type="nucleotide sequence ID" value="NZ_CP010645.1"/>
</dbReference>
<name>A0ABN5DLK4_9RHOB</name>
<sequence length="396" mass="44009">MNKTHHDNYDIRELALCLAETTPETGELRALFEHFSSKLHSLGLPVDRVSLGLELLHPKLTGLQFIWNSPNLSTQLSDHVAEPNTDFALSPAWRVSETGLPFRRRLIDQKSEFPLLELLREKGATDYYIVPLPFLDKCRTAFISFTTHRKIGFLEEDISNLHLSAILLSPWIERHVLRRMSMDILETYVGRRTGARVYGGTIRRGSAEIVEAAIFFADLTGFTRCSNHNDLETVLSDLNQWLERIVDAVSNNGGEVLKFVGDGVLAMFPVECTNLAGACQAGIDTCLEAMAAVSDLNSQRNKAGVRQLNFAMGLDAGVIAYGNVGGIERLDFTAIGRTVNRASRLVDLAKRLRIPVAISHTCANELSCELAYLGPHALRGFDEAIEVYSLRNIDKL</sequence>
<reference evidence="2 3" key="3">
    <citation type="journal article" date="2017" name="Int. J. Syst. Evol. Microbiol.">
        <title>Adaptation of Surface-Associated Bacteria to the Open Ocean: A Genomically Distinct Subpopulation of Phaeobacter gallaeciensis Colonizes Pacific Mesozooplankton.</title>
        <authorList>
            <person name="Freese H.M."/>
            <person name="Methner A."/>
            <person name="Overmann J."/>
        </authorList>
    </citation>
    <scope>NUCLEOTIDE SEQUENCE [LARGE SCALE GENOMIC DNA]</scope>
    <source>
        <strain evidence="2 3">P36</strain>
    </source>
</reference>
<reference evidence="2 3" key="1">
    <citation type="journal article" date="2017" name="Front. Microbiol.">
        <title>Phaeobacter piscinae sp. nov., a species of the Roseobacter group and potential aquaculture probiont.</title>
        <authorList>
            <person name="Sonnenschein E.C."/>
            <person name="Phippen C.B.W."/>
            <person name="Nielsen K.F."/>
            <person name="Mateiu R.V."/>
            <person name="Melchiorsen J."/>
            <person name="Gram L."/>
            <person name="Overmann J."/>
            <person name="Freese H.M."/>
        </authorList>
    </citation>
    <scope>NUCLEOTIDE SEQUENCE [LARGE SCALE GENOMIC DNA]</scope>
    <source>
        <strain evidence="2 3">P36</strain>
    </source>
</reference>
<protein>
    <submittedName>
        <fullName evidence="2">Adenylate cyclase, family 3 (Some protein containing HAMP domain protein)</fullName>
    </submittedName>
</protein>
<reference evidence="2 3" key="4">
    <citation type="journal article" date="2018" name="Environ. Microbiol. Rep.">
        <title>Phylogenetic distribution of roseobacticides in the Roseobacter group and their effect on microalgae.</title>
        <authorList>
            <person name="Sonnenschein E.C."/>
            <person name="Phippen C.B."/>
            <person name="Bentzon-Tilia M."/>
            <person name="Rasmussen S.A."/>
            <person name="Nielsen K.F."/>
            <person name="Gram L."/>
        </authorList>
    </citation>
    <scope>NUCLEOTIDE SEQUENCE [LARGE SCALE GENOMIC DNA]</scope>
    <source>
        <strain evidence="2 3">P36</strain>
    </source>
</reference>
<feature type="domain" description="Guanylate cyclase" evidence="1">
    <location>
        <begin position="213"/>
        <end position="346"/>
    </location>
</feature>
<accession>A0ABN5DLK4</accession>
<organism evidence="2 3">
    <name type="scientific">Phaeobacter piscinae</name>
    <dbReference type="NCBI Taxonomy" id="1580596"/>
    <lineage>
        <taxon>Bacteria</taxon>
        <taxon>Pseudomonadati</taxon>
        <taxon>Pseudomonadota</taxon>
        <taxon>Alphaproteobacteria</taxon>
        <taxon>Rhodobacterales</taxon>
        <taxon>Roseobacteraceae</taxon>
        <taxon>Phaeobacter</taxon>
    </lineage>
</organism>